<keyword evidence="3" id="KW-0687">Ribonucleoprotein</keyword>
<evidence type="ECO:0000313" key="4">
    <source>
        <dbReference type="EMBL" id="RKO97762.1"/>
    </source>
</evidence>
<dbReference type="FunFam" id="1.10.287.310:FF:000002">
    <property type="entry name" value="60S ribosomal protein L35"/>
    <property type="match status" value="1"/>
</dbReference>
<name>A0A4P9WYG1_9FUNG</name>
<evidence type="ECO:0000256" key="2">
    <source>
        <dbReference type="ARBA" id="ARBA00022980"/>
    </source>
</evidence>
<dbReference type="FunFam" id="6.10.250.3450:FF:000001">
    <property type="entry name" value="60S ribosomal protein L35"/>
    <property type="match status" value="1"/>
</dbReference>
<dbReference type="InterPro" id="IPR045059">
    <property type="entry name" value="Ribosomal_uL29_euk"/>
</dbReference>
<dbReference type="InterPro" id="IPR001854">
    <property type="entry name" value="Ribosomal_uL29"/>
</dbReference>
<dbReference type="HAMAP" id="MF_00374">
    <property type="entry name" value="Ribosomal_uL29"/>
    <property type="match status" value="1"/>
</dbReference>
<accession>A0A4P9WYG1</accession>
<sequence length="124" mass="14141">MATKVTARSLRQLSKPELSSQLSSLKQELATLRTQKATGATASKVTKIHDVRKSIARVHTVTTQVRRAALIQFYQGKKYVPLDLRKKLTRAMRRRLTPREANAKTLKQKKDARHFGLRRFAVMA</sequence>
<dbReference type="Proteomes" id="UP000268535">
    <property type="component" value="Unassembled WGS sequence"/>
</dbReference>
<evidence type="ECO:0000256" key="1">
    <source>
        <dbReference type="ARBA" id="ARBA00009254"/>
    </source>
</evidence>
<dbReference type="PANTHER" id="PTHR45722:SF2">
    <property type="entry name" value="LARGE RIBOSOMAL SUBUNIT PROTEIN UL29-RELATED"/>
    <property type="match status" value="1"/>
</dbReference>
<dbReference type="Pfam" id="PF00831">
    <property type="entry name" value="Ribosomal_L29"/>
    <property type="match status" value="1"/>
</dbReference>
<dbReference type="Gene3D" id="6.10.250.3450">
    <property type="match status" value="1"/>
</dbReference>
<dbReference type="PANTHER" id="PTHR45722">
    <property type="entry name" value="60S RIBOSOMAL PROTEIN L35"/>
    <property type="match status" value="1"/>
</dbReference>
<gene>
    <name evidence="4" type="ORF">CAUPRSCDRAFT_9785</name>
</gene>
<evidence type="ECO:0000313" key="5">
    <source>
        <dbReference type="Proteomes" id="UP000268535"/>
    </source>
</evidence>
<evidence type="ECO:0000256" key="3">
    <source>
        <dbReference type="ARBA" id="ARBA00023274"/>
    </source>
</evidence>
<dbReference type="GO" id="GO:0003735">
    <property type="term" value="F:structural constituent of ribosome"/>
    <property type="evidence" value="ECO:0007669"/>
    <property type="project" value="InterPro"/>
</dbReference>
<dbReference type="InterPro" id="IPR036049">
    <property type="entry name" value="Ribosomal_uL29_sf"/>
</dbReference>
<dbReference type="GO" id="GO:0000463">
    <property type="term" value="P:maturation of LSU-rRNA from tricistronic rRNA transcript (SSU-rRNA, 5.8S rRNA, LSU-rRNA)"/>
    <property type="evidence" value="ECO:0007669"/>
    <property type="project" value="InterPro"/>
</dbReference>
<dbReference type="CDD" id="cd00427">
    <property type="entry name" value="Ribosomal_L29_HIP"/>
    <property type="match status" value="1"/>
</dbReference>
<dbReference type="SUPFAM" id="SSF46561">
    <property type="entry name" value="Ribosomal protein L29 (L29p)"/>
    <property type="match status" value="1"/>
</dbReference>
<dbReference type="Gene3D" id="1.10.287.310">
    <property type="match status" value="1"/>
</dbReference>
<keyword evidence="2 4" id="KW-0689">Ribosomal protein</keyword>
<comment type="similarity">
    <text evidence="1">Belongs to the universal ribosomal protein uL29 family.</text>
</comment>
<organism evidence="4 5">
    <name type="scientific">Caulochytrium protostelioides</name>
    <dbReference type="NCBI Taxonomy" id="1555241"/>
    <lineage>
        <taxon>Eukaryota</taxon>
        <taxon>Fungi</taxon>
        <taxon>Fungi incertae sedis</taxon>
        <taxon>Chytridiomycota</taxon>
        <taxon>Chytridiomycota incertae sedis</taxon>
        <taxon>Chytridiomycetes</taxon>
        <taxon>Caulochytriales</taxon>
        <taxon>Caulochytriaceae</taxon>
        <taxon>Caulochytrium</taxon>
    </lineage>
</organism>
<proteinExistence type="inferred from homology"/>
<dbReference type="GO" id="GO:0006412">
    <property type="term" value="P:translation"/>
    <property type="evidence" value="ECO:0007669"/>
    <property type="project" value="InterPro"/>
</dbReference>
<protein>
    <submittedName>
        <fullName evidence="4">Ribosomal protein L35</fullName>
    </submittedName>
</protein>
<dbReference type="AlphaFoldDB" id="A0A4P9WYG1"/>
<dbReference type="EMBL" id="ML009174">
    <property type="protein sequence ID" value="RKO97762.1"/>
    <property type="molecule type" value="Genomic_DNA"/>
</dbReference>
<dbReference type="NCBIfam" id="TIGR00012">
    <property type="entry name" value="L29"/>
    <property type="match status" value="1"/>
</dbReference>
<dbReference type="GO" id="GO:0003729">
    <property type="term" value="F:mRNA binding"/>
    <property type="evidence" value="ECO:0007669"/>
    <property type="project" value="TreeGrafter"/>
</dbReference>
<reference evidence="5" key="1">
    <citation type="journal article" date="2018" name="Nat. Microbiol.">
        <title>Leveraging single-cell genomics to expand the fungal tree of life.</title>
        <authorList>
            <person name="Ahrendt S.R."/>
            <person name="Quandt C.A."/>
            <person name="Ciobanu D."/>
            <person name="Clum A."/>
            <person name="Salamov A."/>
            <person name="Andreopoulos B."/>
            <person name="Cheng J.F."/>
            <person name="Woyke T."/>
            <person name="Pelin A."/>
            <person name="Henrissat B."/>
            <person name="Reynolds N.K."/>
            <person name="Benny G.L."/>
            <person name="Smith M.E."/>
            <person name="James T.Y."/>
            <person name="Grigoriev I.V."/>
        </authorList>
    </citation>
    <scope>NUCLEOTIDE SEQUENCE [LARGE SCALE GENOMIC DNA]</scope>
    <source>
        <strain evidence="5">ATCC 52028</strain>
    </source>
</reference>
<dbReference type="GO" id="GO:0022625">
    <property type="term" value="C:cytosolic large ribosomal subunit"/>
    <property type="evidence" value="ECO:0007669"/>
    <property type="project" value="InterPro"/>
</dbReference>